<name>A0A1C3S6K9_9CAUD</name>
<proteinExistence type="predicted"/>
<organism evidence="1 2">
    <name type="scientific">Escherichia phage vB_Eco_slurp01</name>
    <dbReference type="NCBI Taxonomy" id="1874688"/>
    <lineage>
        <taxon>Viruses</taxon>
        <taxon>Duplodnaviria</taxon>
        <taxon>Heunggongvirae</taxon>
        <taxon>Uroviricota</taxon>
        <taxon>Caudoviricetes</taxon>
        <taxon>Asteriusvirus</taxon>
        <taxon>Asteriusvirus PBECO4</taxon>
    </lineage>
</organism>
<dbReference type="EMBL" id="LT603033">
    <property type="protein sequence ID" value="SCA80179.1"/>
    <property type="molecule type" value="Genomic_DNA"/>
</dbReference>
<gene>
    <name evidence="1" type="ORF">PSLUR01_00202</name>
</gene>
<accession>A0A1C3S6K9</accession>
<evidence type="ECO:0000313" key="1">
    <source>
        <dbReference type="EMBL" id="SCA80179.1"/>
    </source>
</evidence>
<dbReference type="Proteomes" id="UP000279386">
    <property type="component" value="Segment"/>
</dbReference>
<sequence>MKLSKIEKKTIDEAVKHGYTFRNDSHFTNFQQGQRTIKKLIDKGLLVKVDNGNGIEYQPTQDTLSLKKYAII</sequence>
<evidence type="ECO:0000313" key="2">
    <source>
        <dbReference type="Proteomes" id="UP000279386"/>
    </source>
</evidence>
<protein>
    <submittedName>
        <fullName evidence="1">Uncharacterized protein</fullName>
    </submittedName>
</protein>
<reference evidence="1 2" key="1">
    <citation type="submission" date="2016-07" db="EMBL/GenBank/DDBJ databases">
        <authorList>
            <person name="Millard A."/>
        </authorList>
    </citation>
    <scope>NUCLEOTIDE SEQUENCE [LARGE SCALE GENOMIC DNA]</scope>
</reference>